<keyword evidence="4" id="KW-1185">Reference proteome</keyword>
<dbReference type="InterPro" id="IPR043136">
    <property type="entry name" value="B30.2/SPRY_sf"/>
</dbReference>
<dbReference type="PANTHER" id="PTHR20951">
    <property type="entry name" value="C13ORF1 PROTEIN-RELATED"/>
    <property type="match status" value="1"/>
</dbReference>
<dbReference type="AlphaFoldDB" id="A0A7M7RAQ7"/>
<dbReference type="KEGG" id="spu:577035"/>
<dbReference type="RefSeq" id="XP_782386.3">
    <property type="nucleotide sequence ID" value="XM_777293.5"/>
</dbReference>
<dbReference type="InParanoid" id="A0A7M7RAQ7"/>
<proteinExistence type="predicted"/>
<evidence type="ECO:0000259" key="2">
    <source>
        <dbReference type="PROSITE" id="PS50188"/>
    </source>
</evidence>
<dbReference type="Proteomes" id="UP000007110">
    <property type="component" value="Unassembled WGS sequence"/>
</dbReference>
<evidence type="ECO:0000313" key="4">
    <source>
        <dbReference type="Proteomes" id="UP000007110"/>
    </source>
</evidence>
<dbReference type="OrthoDB" id="40953at2759"/>
<dbReference type="OMA" id="NCKQPTA"/>
<dbReference type="FunCoup" id="A0A7M7RAQ7">
    <property type="interactions" value="547"/>
</dbReference>
<dbReference type="InterPro" id="IPR035766">
    <property type="entry name" value="SPRYD7"/>
</dbReference>
<dbReference type="Pfam" id="PF00622">
    <property type="entry name" value="SPRY"/>
    <property type="match status" value="1"/>
</dbReference>
<dbReference type="PANTHER" id="PTHR20951:SF2">
    <property type="entry name" value="SPRY DOMAIN-CONTAINING PROTEIN 7"/>
    <property type="match status" value="1"/>
</dbReference>
<dbReference type="EnsemblMetazoa" id="XM_777293">
    <property type="protein sequence ID" value="XP_782386"/>
    <property type="gene ID" value="LOC577035"/>
</dbReference>
<name>A0A7M7RAQ7_STRPU</name>
<dbReference type="CDD" id="cd12880">
    <property type="entry name" value="SPRYD7"/>
    <property type="match status" value="1"/>
</dbReference>
<dbReference type="GeneID" id="577035"/>
<feature type="domain" description="B30.2/SPRY" evidence="2">
    <location>
        <begin position="1"/>
        <end position="180"/>
    </location>
</feature>
<sequence>MAACFCCFRCFPWRAGFGSGHVPLKEIPSVVLDTSHMGNDVVIVKSGRRICGTGGGLGNAPLVQDKAYFEIKLQSTGVWGVGLATRKSNLSRVPLGECAESWVMRSDGTVCHAGEPLHKPTLDVAEGDLIGVTYDHMELNFYKNGESLQIPVSGIKGTLYPAVYVDEGAILDVQFSEFYHTPPSGFDKIMFEQSLL</sequence>
<protein>
    <recommendedName>
        <fullName evidence="1">SPRY domain-containing protein 7</fullName>
    </recommendedName>
</protein>
<evidence type="ECO:0000256" key="1">
    <source>
        <dbReference type="ARBA" id="ARBA00021772"/>
    </source>
</evidence>
<dbReference type="CTD" id="57213"/>
<organism evidence="3 4">
    <name type="scientific">Strongylocentrotus purpuratus</name>
    <name type="common">Purple sea urchin</name>
    <dbReference type="NCBI Taxonomy" id="7668"/>
    <lineage>
        <taxon>Eukaryota</taxon>
        <taxon>Metazoa</taxon>
        <taxon>Echinodermata</taxon>
        <taxon>Eleutherozoa</taxon>
        <taxon>Echinozoa</taxon>
        <taxon>Echinoidea</taxon>
        <taxon>Euechinoidea</taxon>
        <taxon>Echinacea</taxon>
        <taxon>Camarodonta</taxon>
        <taxon>Echinidea</taxon>
        <taxon>Strongylocentrotidae</taxon>
        <taxon>Strongylocentrotus</taxon>
    </lineage>
</organism>
<dbReference type="InterPro" id="IPR001870">
    <property type="entry name" value="B30.2/SPRY"/>
</dbReference>
<evidence type="ECO:0000313" key="3">
    <source>
        <dbReference type="EnsemblMetazoa" id="XP_782386"/>
    </source>
</evidence>
<dbReference type="InterPro" id="IPR003877">
    <property type="entry name" value="SPRY_dom"/>
</dbReference>
<reference evidence="3" key="2">
    <citation type="submission" date="2021-01" db="UniProtKB">
        <authorList>
            <consortium name="EnsemblMetazoa"/>
        </authorList>
    </citation>
    <scope>IDENTIFICATION</scope>
</reference>
<dbReference type="InterPro" id="IPR013320">
    <property type="entry name" value="ConA-like_dom_sf"/>
</dbReference>
<dbReference type="SMART" id="SM00449">
    <property type="entry name" value="SPRY"/>
    <property type="match status" value="1"/>
</dbReference>
<reference evidence="4" key="1">
    <citation type="submission" date="2015-02" db="EMBL/GenBank/DDBJ databases">
        <title>Genome sequencing for Strongylocentrotus purpuratus.</title>
        <authorList>
            <person name="Murali S."/>
            <person name="Liu Y."/>
            <person name="Vee V."/>
            <person name="English A."/>
            <person name="Wang M."/>
            <person name="Skinner E."/>
            <person name="Han Y."/>
            <person name="Muzny D.M."/>
            <person name="Worley K.C."/>
            <person name="Gibbs R.A."/>
        </authorList>
    </citation>
    <scope>NUCLEOTIDE SEQUENCE</scope>
</reference>
<dbReference type="Gene3D" id="2.60.120.920">
    <property type="match status" value="1"/>
</dbReference>
<dbReference type="PROSITE" id="PS50188">
    <property type="entry name" value="B302_SPRY"/>
    <property type="match status" value="1"/>
</dbReference>
<dbReference type="SUPFAM" id="SSF49899">
    <property type="entry name" value="Concanavalin A-like lectins/glucanases"/>
    <property type="match status" value="1"/>
</dbReference>
<accession>A0A7M7RAQ7</accession>